<evidence type="ECO:0000313" key="2">
    <source>
        <dbReference type="WBParaSite" id="L893_g24513.t1"/>
    </source>
</evidence>
<evidence type="ECO:0000313" key="1">
    <source>
        <dbReference type="Proteomes" id="UP000095287"/>
    </source>
</evidence>
<dbReference type="WBParaSite" id="L893_g24513.t1">
    <property type="protein sequence ID" value="L893_g24513.t1"/>
    <property type="gene ID" value="L893_g24513"/>
</dbReference>
<dbReference type="AlphaFoldDB" id="A0A1I7ZAQ4"/>
<organism evidence="1 2">
    <name type="scientific">Steinernema glaseri</name>
    <dbReference type="NCBI Taxonomy" id="37863"/>
    <lineage>
        <taxon>Eukaryota</taxon>
        <taxon>Metazoa</taxon>
        <taxon>Ecdysozoa</taxon>
        <taxon>Nematoda</taxon>
        <taxon>Chromadorea</taxon>
        <taxon>Rhabditida</taxon>
        <taxon>Tylenchina</taxon>
        <taxon>Panagrolaimomorpha</taxon>
        <taxon>Strongyloidoidea</taxon>
        <taxon>Steinernematidae</taxon>
        <taxon>Steinernema</taxon>
    </lineage>
</organism>
<reference evidence="2" key="1">
    <citation type="submission" date="2016-11" db="UniProtKB">
        <authorList>
            <consortium name="WormBaseParasite"/>
        </authorList>
    </citation>
    <scope>IDENTIFICATION</scope>
</reference>
<sequence>MSSAHPAVFVLSTNDDLLDQFREQINRNSEVSDDVFTLSSISSSSVHLIVPSATTVLLLGRTIGEEAQKLISNVLRLKFTWNAPSPLIIAKHELANGARGQIEELIKIGRREWSTTWNEELARLRTLRGCKALDDRRKLVEKWIIRSDMPIDIVIIDTAVIEKELSQRFHVTEPFRLSPALGPSVSLKPPALHWGCWPHDGELQVSVRAELSEGCLTEEFFRGMTEKVKNTFSWDYIYDWVSGVFVKQNEVKVVVSEVRKTIIEIAARVDIDELEEENDEAMRTVWSIFAPVIACFAQNAANIPHTMYLVLVGAPFFNKEVSQSARAFEITELLSALNIARNVVFRVGDESIRLQVDNVFPDRRPKTVADIWSTDIRIEIVASPTSPQKSFRIEENHSAVHDNSMFLSAMKSKQKGRRVSFGAIRLLPAFGDEQAPSTSLFMEHPIMEDHTVVSEYVDRLLNDIMEETISLR</sequence>
<name>A0A1I7ZAQ4_9BILA</name>
<proteinExistence type="predicted"/>
<keyword evidence="1" id="KW-1185">Reference proteome</keyword>
<accession>A0A1I7ZAQ4</accession>
<dbReference type="Proteomes" id="UP000095287">
    <property type="component" value="Unplaced"/>
</dbReference>
<protein>
    <submittedName>
        <fullName evidence="2">Protein kinase domain-containing protein</fullName>
    </submittedName>
</protein>